<feature type="region of interest" description="Disordered" evidence="1">
    <location>
        <begin position="1"/>
        <end position="27"/>
    </location>
</feature>
<name>A0A1Y2HLC1_9FUNG</name>
<reference evidence="2 3" key="1">
    <citation type="submission" date="2016-07" db="EMBL/GenBank/DDBJ databases">
        <title>Pervasive Adenine N6-methylation of Active Genes in Fungi.</title>
        <authorList>
            <consortium name="DOE Joint Genome Institute"/>
            <person name="Mondo S.J."/>
            <person name="Dannebaum R.O."/>
            <person name="Kuo R.C."/>
            <person name="Labutti K."/>
            <person name="Haridas S."/>
            <person name="Kuo A."/>
            <person name="Salamov A."/>
            <person name="Ahrendt S.R."/>
            <person name="Lipzen A."/>
            <person name="Sullivan W."/>
            <person name="Andreopoulos W.B."/>
            <person name="Clum A."/>
            <person name="Lindquist E."/>
            <person name="Daum C."/>
            <person name="Ramamoorthy G.K."/>
            <person name="Gryganskyi A."/>
            <person name="Culley D."/>
            <person name="Magnuson J.K."/>
            <person name="James T.Y."/>
            <person name="O'Malley M.A."/>
            <person name="Stajich J.E."/>
            <person name="Spatafora J.W."/>
            <person name="Visel A."/>
            <person name="Grigoriev I.V."/>
        </authorList>
    </citation>
    <scope>NUCLEOTIDE SEQUENCE [LARGE SCALE GENOMIC DNA]</scope>
    <source>
        <strain evidence="2 3">PL171</strain>
    </source>
</reference>
<keyword evidence="3" id="KW-1185">Reference proteome</keyword>
<feature type="compositionally biased region" description="Acidic residues" evidence="1">
    <location>
        <begin position="155"/>
        <end position="164"/>
    </location>
</feature>
<evidence type="ECO:0000313" key="3">
    <source>
        <dbReference type="Proteomes" id="UP000193411"/>
    </source>
</evidence>
<dbReference type="Proteomes" id="UP000193411">
    <property type="component" value="Unassembled WGS sequence"/>
</dbReference>
<evidence type="ECO:0000256" key="1">
    <source>
        <dbReference type="SAM" id="MobiDB-lite"/>
    </source>
</evidence>
<gene>
    <name evidence="2" type="ORF">BCR44DRAFT_34173</name>
</gene>
<dbReference type="AlphaFoldDB" id="A0A1Y2HLC1"/>
<protein>
    <submittedName>
        <fullName evidence="2">Uncharacterized protein</fullName>
    </submittedName>
</protein>
<organism evidence="2 3">
    <name type="scientific">Catenaria anguillulae PL171</name>
    <dbReference type="NCBI Taxonomy" id="765915"/>
    <lineage>
        <taxon>Eukaryota</taxon>
        <taxon>Fungi</taxon>
        <taxon>Fungi incertae sedis</taxon>
        <taxon>Blastocladiomycota</taxon>
        <taxon>Blastocladiomycetes</taxon>
        <taxon>Blastocladiales</taxon>
        <taxon>Catenariaceae</taxon>
        <taxon>Catenaria</taxon>
    </lineage>
</organism>
<dbReference type="OrthoDB" id="5599512at2759"/>
<accession>A0A1Y2HLC1</accession>
<proteinExistence type="predicted"/>
<sequence length="254" mass="26756">MKAQNPRIKTGGKHAGSPQADGNPTDIVHSMLESSLNSLYADVNDWFTTHSESTSPPGGASSTTASSALSVTNPRPSRLGLGATPAQTRALLSAEERRLRERILGATSTSRKRRGEFDHEVDLVKSLNKKAKTSDSDVPVRKGHAASNQGHDDPDSLPDSDDDESSKTRAVAFGSALTDSEGRSLPAPASPEKPAKPPLAHSKNGSPADMLSAYLGGKSKKRRKKQNTGVAQGSDTMHPAIHPALLRSNPVGDT</sequence>
<feature type="compositionally biased region" description="Basic and acidic residues" evidence="1">
    <location>
        <begin position="94"/>
        <end position="103"/>
    </location>
</feature>
<feature type="compositionally biased region" description="Low complexity" evidence="1">
    <location>
        <begin position="53"/>
        <end position="68"/>
    </location>
</feature>
<comment type="caution">
    <text evidence="2">The sequence shown here is derived from an EMBL/GenBank/DDBJ whole genome shotgun (WGS) entry which is preliminary data.</text>
</comment>
<evidence type="ECO:0000313" key="2">
    <source>
        <dbReference type="EMBL" id="ORZ35359.1"/>
    </source>
</evidence>
<dbReference type="EMBL" id="MCFL01000023">
    <property type="protein sequence ID" value="ORZ35359.1"/>
    <property type="molecule type" value="Genomic_DNA"/>
</dbReference>
<feature type="region of interest" description="Disordered" evidence="1">
    <location>
        <begin position="48"/>
        <end position="254"/>
    </location>
</feature>